<dbReference type="PANTHER" id="PTHR46880:SF5">
    <property type="entry name" value="DUF4371 DOMAIN-CONTAINING PROTEIN"/>
    <property type="match status" value="1"/>
</dbReference>
<keyword evidence="2" id="KW-1185">Reference proteome</keyword>
<dbReference type="AlphaFoldDB" id="A0A176VFN7"/>
<reference evidence="1" key="1">
    <citation type="submission" date="2016-03" db="EMBL/GenBank/DDBJ databases">
        <title>Mechanisms controlling the formation of the plant cell surface in tip-growing cells are functionally conserved among land plants.</title>
        <authorList>
            <person name="Honkanen S."/>
            <person name="Jones V.A."/>
            <person name="Morieri G."/>
            <person name="Champion C."/>
            <person name="Hetherington A.J."/>
            <person name="Kelly S."/>
            <person name="Saint-Marcoux D."/>
            <person name="Proust H."/>
            <person name="Prescott H."/>
            <person name="Dolan L."/>
        </authorList>
    </citation>
    <scope>NUCLEOTIDE SEQUENCE [LARGE SCALE GENOMIC DNA]</scope>
    <source>
        <tissue evidence="1">Whole gametophyte</tissue>
    </source>
</reference>
<accession>A0A176VFN7</accession>
<comment type="caution">
    <text evidence="1">The sequence shown here is derived from an EMBL/GenBank/DDBJ whole genome shotgun (WGS) entry which is preliminary data.</text>
</comment>
<sequence>MVQLLAIIYLLLKGHPISDFPDIADLFRAAGCKHIGSFHWIDDSGWEMADALVEIATELISQVDPAMLPVHCAAHNIALVGGLITEDALYVQIESVIKEGDKIFISKVWKDFVELIDDEDGSKLSPLCWNDDDTLQFDTNAKEYDVPMHDITNTFTMSGAGANQHTKITMVTESCFHAAQGRAKKLATNTAKLLVADIKRRFPRVEVLEAFVVLKPAYWLKKSYDEDIGIKLNILYNRCGKIIKLLNEKEVTTLVGRTKVELQVDSFKALMQNVVEEGSHRGTTQSFWKGILGNDIRWDILGAFCKLASIMLVIPIGYVENEHVLSAMNYIKDKKRNRLGPKHLNLCVRVKLSSYTVHSFPYLVALAKWEAAKERHIY</sequence>
<evidence type="ECO:0000313" key="1">
    <source>
        <dbReference type="EMBL" id="OAE19263.1"/>
    </source>
</evidence>
<dbReference type="EMBL" id="LVLJ01003906">
    <property type="protein sequence ID" value="OAE19263.1"/>
    <property type="molecule type" value="Genomic_DNA"/>
</dbReference>
<name>A0A176VFN7_MARPO</name>
<gene>
    <name evidence="1" type="ORF">AXG93_3507s1350</name>
</gene>
<organism evidence="1 2">
    <name type="scientific">Marchantia polymorpha subsp. ruderalis</name>
    <dbReference type="NCBI Taxonomy" id="1480154"/>
    <lineage>
        <taxon>Eukaryota</taxon>
        <taxon>Viridiplantae</taxon>
        <taxon>Streptophyta</taxon>
        <taxon>Embryophyta</taxon>
        <taxon>Marchantiophyta</taxon>
        <taxon>Marchantiopsida</taxon>
        <taxon>Marchantiidae</taxon>
        <taxon>Marchantiales</taxon>
        <taxon>Marchantiaceae</taxon>
        <taxon>Marchantia</taxon>
    </lineage>
</organism>
<protein>
    <recommendedName>
        <fullName evidence="3">HAT C-terminal dimerisation domain-containing protein</fullName>
    </recommendedName>
</protein>
<evidence type="ECO:0000313" key="2">
    <source>
        <dbReference type="Proteomes" id="UP000077202"/>
    </source>
</evidence>
<dbReference type="Proteomes" id="UP000077202">
    <property type="component" value="Unassembled WGS sequence"/>
</dbReference>
<proteinExistence type="predicted"/>
<dbReference type="PANTHER" id="PTHR46880">
    <property type="entry name" value="RAS-ASSOCIATING DOMAIN-CONTAINING PROTEIN"/>
    <property type="match status" value="1"/>
</dbReference>
<evidence type="ECO:0008006" key="3">
    <source>
        <dbReference type="Google" id="ProtNLM"/>
    </source>
</evidence>